<accession>A0A517NUR6</accession>
<evidence type="ECO:0000256" key="1">
    <source>
        <dbReference type="PROSITE-ProRule" id="PRU00169"/>
    </source>
</evidence>
<dbReference type="PANTHER" id="PTHR44520:SF2">
    <property type="entry name" value="RESPONSE REGULATOR RCP1"/>
    <property type="match status" value="1"/>
</dbReference>
<dbReference type="InterPro" id="IPR011006">
    <property type="entry name" value="CheY-like_superfamily"/>
</dbReference>
<dbReference type="SUPFAM" id="SSF52172">
    <property type="entry name" value="CheY-like"/>
    <property type="match status" value="1"/>
</dbReference>
<keyword evidence="4" id="KW-1185">Reference proteome</keyword>
<dbReference type="OrthoDB" id="195863at2"/>
<dbReference type="InterPro" id="IPR052893">
    <property type="entry name" value="TCS_response_regulator"/>
</dbReference>
<feature type="modified residue" description="4-aspartylphosphate" evidence="1">
    <location>
        <position position="66"/>
    </location>
</feature>
<evidence type="ECO:0000313" key="4">
    <source>
        <dbReference type="Proteomes" id="UP000319817"/>
    </source>
</evidence>
<dbReference type="Proteomes" id="UP000319817">
    <property type="component" value="Chromosome"/>
</dbReference>
<evidence type="ECO:0000313" key="3">
    <source>
        <dbReference type="EMBL" id="QDT10869.1"/>
    </source>
</evidence>
<name>A0A517NUR6_9BACT</name>
<reference evidence="3 4" key="1">
    <citation type="submission" date="2019-02" db="EMBL/GenBank/DDBJ databases">
        <title>Deep-cultivation of Planctomycetes and their phenomic and genomic characterization uncovers novel biology.</title>
        <authorList>
            <person name="Wiegand S."/>
            <person name="Jogler M."/>
            <person name="Boedeker C."/>
            <person name="Pinto D."/>
            <person name="Vollmers J."/>
            <person name="Rivas-Marin E."/>
            <person name="Kohn T."/>
            <person name="Peeters S.H."/>
            <person name="Heuer A."/>
            <person name="Rast P."/>
            <person name="Oberbeckmann S."/>
            <person name="Bunk B."/>
            <person name="Jeske O."/>
            <person name="Meyerdierks A."/>
            <person name="Storesund J.E."/>
            <person name="Kallscheuer N."/>
            <person name="Luecker S."/>
            <person name="Lage O.M."/>
            <person name="Pohl T."/>
            <person name="Merkel B.J."/>
            <person name="Hornburger P."/>
            <person name="Mueller R.-W."/>
            <person name="Bruemmer F."/>
            <person name="Labrenz M."/>
            <person name="Spormann A.M."/>
            <person name="Op den Camp H."/>
            <person name="Overmann J."/>
            <person name="Amann R."/>
            <person name="Jetten M.S.M."/>
            <person name="Mascher T."/>
            <person name="Medema M.H."/>
            <person name="Devos D.P."/>
            <person name="Kaster A.-K."/>
            <person name="Ovreas L."/>
            <person name="Rohde M."/>
            <person name="Galperin M.Y."/>
            <person name="Jogler C."/>
        </authorList>
    </citation>
    <scope>NUCLEOTIDE SEQUENCE [LARGE SCALE GENOMIC DNA]</scope>
    <source>
        <strain evidence="3 4">K23_9</strain>
    </source>
</reference>
<keyword evidence="1" id="KW-0597">Phosphoprotein</keyword>
<sequence>MPPNKTVNILLVEDDEIDAEAVMRAMHNQRIANPIVVARDGIEALQHLRGEAGKVPLDQPFIILLDLNMPRMNGIEFLQEMRGDPVLKGCIVFVLTTSDADRDKVAAYDQQIAGYMVKSQAGEDFLNLIDIIDMYWRYVEFPPDKD</sequence>
<dbReference type="EMBL" id="CP036526">
    <property type="protein sequence ID" value="QDT10869.1"/>
    <property type="molecule type" value="Genomic_DNA"/>
</dbReference>
<dbReference type="PANTHER" id="PTHR44520">
    <property type="entry name" value="RESPONSE REGULATOR RCP1-RELATED"/>
    <property type="match status" value="1"/>
</dbReference>
<dbReference type="GO" id="GO:0000160">
    <property type="term" value="P:phosphorelay signal transduction system"/>
    <property type="evidence" value="ECO:0007669"/>
    <property type="project" value="InterPro"/>
</dbReference>
<dbReference type="RefSeq" id="WP_145418582.1">
    <property type="nucleotide sequence ID" value="NZ_CP036526.1"/>
</dbReference>
<evidence type="ECO:0000259" key="2">
    <source>
        <dbReference type="PROSITE" id="PS50110"/>
    </source>
</evidence>
<dbReference type="InterPro" id="IPR001789">
    <property type="entry name" value="Sig_transdc_resp-reg_receiver"/>
</dbReference>
<dbReference type="SMART" id="SM00448">
    <property type="entry name" value="REC"/>
    <property type="match status" value="1"/>
</dbReference>
<proteinExistence type="predicted"/>
<dbReference type="PROSITE" id="PS50110">
    <property type="entry name" value="RESPONSE_REGULATORY"/>
    <property type="match status" value="1"/>
</dbReference>
<organism evidence="3 4">
    <name type="scientific">Stieleria marina</name>
    <dbReference type="NCBI Taxonomy" id="1930275"/>
    <lineage>
        <taxon>Bacteria</taxon>
        <taxon>Pseudomonadati</taxon>
        <taxon>Planctomycetota</taxon>
        <taxon>Planctomycetia</taxon>
        <taxon>Pirellulales</taxon>
        <taxon>Pirellulaceae</taxon>
        <taxon>Stieleria</taxon>
    </lineage>
</organism>
<feature type="domain" description="Response regulatory" evidence="2">
    <location>
        <begin position="8"/>
        <end position="133"/>
    </location>
</feature>
<gene>
    <name evidence="3" type="primary">rcp1_2</name>
    <name evidence="3" type="ORF">K239x_28600</name>
</gene>
<dbReference type="Pfam" id="PF00072">
    <property type="entry name" value="Response_reg"/>
    <property type="match status" value="1"/>
</dbReference>
<protein>
    <submittedName>
        <fullName evidence="3">Response regulator rcp1</fullName>
    </submittedName>
</protein>
<dbReference type="Gene3D" id="3.40.50.2300">
    <property type="match status" value="1"/>
</dbReference>
<dbReference type="AlphaFoldDB" id="A0A517NUR6"/>
<dbReference type="CDD" id="cd17557">
    <property type="entry name" value="REC_Rcp-like"/>
    <property type="match status" value="1"/>
</dbReference>